<proteinExistence type="predicted"/>
<evidence type="ECO:0000313" key="2">
    <source>
        <dbReference type="EMBL" id="CAD5229435.1"/>
    </source>
</evidence>
<protein>
    <submittedName>
        <fullName evidence="2">Uncharacterized protein</fullName>
    </submittedName>
</protein>
<sequence>MIRLGFQSSLAILLSVVGVAFFPGLAILVIYQHFTFTLPLQWTLTTALLFSFKVILGTATVLLVVVTYADFVFPKIMRTIESFLSRVRVE</sequence>
<keyword evidence="1" id="KW-0812">Transmembrane</keyword>
<evidence type="ECO:0000313" key="3">
    <source>
        <dbReference type="Proteomes" id="UP000614601"/>
    </source>
</evidence>
<feature type="transmembrane region" description="Helical" evidence="1">
    <location>
        <begin position="12"/>
        <end position="34"/>
    </location>
</feature>
<comment type="caution">
    <text evidence="2">The sequence shown here is derived from an EMBL/GenBank/DDBJ whole genome shotgun (WGS) entry which is preliminary data.</text>
</comment>
<dbReference type="Proteomes" id="UP000783686">
    <property type="component" value="Unassembled WGS sequence"/>
</dbReference>
<feature type="transmembrane region" description="Helical" evidence="1">
    <location>
        <begin position="54"/>
        <end position="73"/>
    </location>
</feature>
<reference evidence="2" key="1">
    <citation type="submission" date="2020-09" db="EMBL/GenBank/DDBJ databases">
        <authorList>
            <person name="Kikuchi T."/>
        </authorList>
    </citation>
    <scope>NUCLEOTIDE SEQUENCE</scope>
    <source>
        <strain evidence="2">SH1</strain>
    </source>
</reference>
<evidence type="ECO:0000256" key="1">
    <source>
        <dbReference type="SAM" id="Phobius"/>
    </source>
</evidence>
<keyword evidence="1" id="KW-1133">Transmembrane helix</keyword>
<keyword evidence="3" id="KW-1185">Reference proteome</keyword>
<accession>A0A811LIL9</accession>
<name>A0A811LIL9_9BILA</name>
<keyword evidence="1" id="KW-0472">Membrane</keyword>
<dbReference type="EMBL" id="CAJFCW020000006">
    <property type="protein sequence ID" value="CAG9126658.1"/>
    <property type="molecule type" value="Genomic_DNA"/>
</dbReference>
<dbReference type="OrthoDB" id="10444018at2759"/>
<gene>
    <name evidence="2" type="ORF">BOKJ2_LOCUS13494</name>
</gene>
<dbReference type="AlphaFoldDB" id="A0A811LIL9"/>
<dbReference type="EMBL" id="CAJFDH010000006">
    <property type="protein sequence ID" value="CAD5229435.1"/>
    <property type="molecule type" value="Genomic_DNA"/>
</dbReference>
<dbReference type="Proteomes" id="UP000614601">
    <property type="component" value="Unassembled WGS sequence"/>
</dbReference>
<organism evidence="2 3">
    <name type="scientific">Bursaphelenchus okinawaensis</name>
    <dbReference type="NCBI Taxonomy" id="465554"/>
    <lineage>
        <taxon>Eukaryota</taxon>
        <taxon>Metazoa</taxon>
        <taxon>Ecdysozoa</taxon>
        <taxon>Nematoda</taxon>
        <taxon>Chromadorea</taxon>
        <taxon>Rhabditida</taxon>
        <taxon>Tylenchina</taxon>
        <taxon>Tylenchomorpha</taxon>
        <taxon>Aphelenchoidea</taxon>
        <taxon>Aphelenchoididae</taxon>
        <taxon>Bursaphelenchus</taxon>
    </lineage>
</organism>